<keyword evidence="1" id="KW-1133">Transmembrane helix</keyword>
<dbReference type="Proteomes" id="UP000836788">
    <property type="component" value="Chromosome 2"/>
</dbReference>
<keyword evidence="1" id="KW-0812">Transmembrane</keyword>
<evidence type="ECO:0000313" key="2">
    <source>
        <dbReference type="EMBL" id="CAG9284670.1"/>
    </source>
</evidence>
<evidence type="ECO:0000256" key="1">
    <source>
        <dbReference type="SAM" id="Phobius"/>
    </source>
</evidence>
<protein>
    <submittedName>
        <fullName evidence="2">Uncharacterized protein</fullName>
    </submittedName>
</protein>
<keyword evidence="1" id="KW-0472">Membrane</keyword>
<feature type="non-terminal residue" evidence="2">
    <location>
        <position position="66"/>
    </location>
</feature>
<proteinExistence type="predicted"/>
<reference evidence="2" key="1">
    <citation type="submission" date="2022-02" db="EMBL/GenBank/DDBJ databases">
        <authorList>
            <person name="Giguere J D."/>
        </authorList>
    </citation>
    <scope>NUCLEOTIDE SEQUENCE</scope>
    <source>
        <strain evidence="2">CCAP 1055/1</strain>
    </source>
</reference>
<feature type="transmembrane region" description="Helical" evidence="1">
    <location>
        <begin position="20"/>
        <end position="40"/>
    </location>
</feature>
<dbReference type="EMBL" id="OU594943">
    <property type="protein sequence ID" value="CAG9284670.1"/>
    <property type="molecule type" value="Genomic_DNA"/>
</dbReference>
<accession>A0A8J9T4W7</accession>
<name>A0A8J9T4W7_PHATR</name>
<dbReference type="AlphaFoldDB" id="A0A8J9T4W7"/>
<gene>
    <name evidence="2" type="ORF">PTTT1_LOCUS26667</name>
</gene>
<organism evidence="2">
    <name type="scientific">Phaeodactylum tricornutum</name>
    <name type="common">Diatom</name>
    <dbReference type="NCBI Taxonomy" id="2850"/>
    <lineage>
        <taxon>Eukaryota</taxon>
        <taxon>Sar</taxon>
        <taxon>Stramenopiles</taxon>
        <taxon>Ochrophyta</taxon>
        <taxon>Bacillariophyta</taxon>
        <taxon>Bacillariophyceae</taxon>
        <taxon>Bacillariophycidae</taxon>
        <taxon>Naviculales</taxon>
        <taxon>Phaeodactylaceae</taxon>
        <taxon>Phaeodactylum</taxon>
    </lineage>
</organism>
<sequence length="66" mass="7207">MGKRASSTLSEDPPRFLSPWRILFLGVSLLAMGTFAFLRIPGLMVDDAKGDPLVNAFYCSVITLTT</sequence>